<sequence length="140" mass="16536">MNEEYDPFEEVTPIEVLEGVLYYSFRNLENREEENFKIRDLQRSVYKLTRKEERLSKVFPFHQGNKYSEKLDRALTGLTKSNRVWRDRNVISGGSLNVGDSKNFERIEKEVKEHLPSSVQDSIEEAVGECIESREYEILN</sequence>
<comment type="caution">
    <text evidence="1">The sequence shown here is derived from an EMBL/GenBank/DDBJ whole genome shotgun (WGS) entry which is preliminary data.</text>
</comment>
<reference evidence="1 2" key="1">
    <citation type="journal article" date="2016" name="Sci. Rep.">
        <title>Metabolic traits of an uncultured archaeal lineage -MSBL1- from brine pools of the Red Sea.</title>
        <authorList>
            <person name="Mwirichia R."/>
            <person name="Alam I."/>
            <person name="Rashid M."/>
            <person name="Vinu M."/>
            <person name="Ba-Alawi W."/>
            <person name="Anthony Kamau A."/>
            <person name="Kamanda Ngugi D."/>
            <person name="Goker M."/>
            <person name="Klenk H.P."/>
            <person name="Bajic V."/>
            <person name="Stingl U."/>
        </authorList>
    </citation>
    <scope>NUCLEOTIDE SEQUENCE [LARGE SCALE GENOMIC DNA]</scope>
    <source>
        <strain evidence="1">SCGC-AAA382A20</strain>
    </source>
</reference>
<protein>
    <submittedName>
        <fullName evidence="1">Uncharacterized protein</fullName>
    </submittedName>
</protein>
<proteinExistence type="predicted"/>
<evidence type="ECO:0000313" key="2">
    <source>
        <dbReference type="Proteomes" id="UP000070263"/>
    </source>
</evidence>
<accession>A0A133VKT4</accession>
<dbReference type="EMBL" id="LHYE01000020">
    <property type="protein sequence ID" value="KXB07020.1"/>
    <property type="molecule type" value="Genomic_DNA"/>
</dbReference>
<gene>
    <name evidence="1" type="ORF">AKJ51_02280</name>
</gene>
<dbReference type="AlphaFoldDB" id="A0A133VKT4"/>
<name>A0A133VKT4_9EURY</name>
<keyword evidence="2" id="KW-1185">Reference proteome</keyword>
<dbReference type="Proteomes" id="UP000070263">
    <property type="component" value="Unassembled WGS sequence"/>
</dbReference>
<organism evidence="1 2">
    <name type="scientific">candidate division MSBL1 archaeon SCGC-AAA382A20</name>
    <dbReference type="NCBI Taxonomy" id="1698280"/>
    <lineage>
        <taxon>Archaea</taxon>
        <taxon>Methanobacteriati</taxon>
        <taxon>Methanobacteriota</taxon>
        <taxon>candidate division MSBL1</taxon>
    </lineage>
</organism>
<evidence type="ECO:0000313" key="1">
    <source>
        <dbReference type="EMBL" id="KXB07020.1"/>
    </source>
</evidence>